<dbReference type="Proteomes" id="UP000494206">
    <property type="component" value="Unassembled WGS sequence"/>
</dbReference>
<sequence length="88" mass="9436">MDNALGEVAGGVAVYAVGISPMIHRSWCVVDAFCRSRSLPTCSSSESAANSGVNATERVEPIISTKFPWKLKNSRSDVTCDRKSSLKT</sequence>
<evidence type="ECO:0000313" key="1">
    <source>
        <dbReference type="EMBL" id="CAB3406553.1"/>
    </source>
</evidence>
<dbReference type="AlphaFoldDB" id="A0A8S1EY25"/>
<name>A0A8S1EY25_9PELO</name>
<keyword evidence="2" id="KW-1185">Reference proteome</keyword>
<dbReference type="EMBL" id="CADEPM010000005">
    <property type="protein sequence ID" value="CAB3406553.1"/>
    <property type="molecule type" value="Genomic_DNA"/>
</dbReference>
<evidence type="ECO:0000313" key="2">
    <source>
        <dbReference type="Proteomes" id="UP000494206"/>
    </source>
</evidence>
<comment type="caution">
    <text evidence="1">The sequence shown here is derived from an EMBL/GenBank/DDBJ whole genome shotgun (WGS) entry which is preliminary data.</text>
</comment>
<reference evidence="1 2" key="1">
    <citation type="submission" date="2020-04" db="EMBL/GenBank/DDBJ databases">
        <authorList>
            <person name="Laetsch R D."/>
            <person name="Stevens L."/>
            <person name="Kumar S."/>
            <person name="Blaxter L. M."/>
        </authorList>
    </citation>
    <scope>NUCLEOTIDE SEQUENCE [LARGE SCALE GENOMIC DNA]</scope>
</reference>
<gene>
    <name evidence="1" type="ORF">CBOVIS_LOCUS8612</name>
</gene>
<organism evidence="1 2">
    <name type="scientific">Caenorhabditis bovis</name>
    <dbReference type="NCBI Taxonomy" id="2654633"/>
    <lineage>
        <taxon>Eukaryota</taxon>
        <taxon>Metazoa</taxon>
        <taxon>Ecdysozoa</taxon>
        <taxon>Nematoda</taxon>
        <taxon>Chromadorea</taxon>
        <taxon>Rhabditida</taxon>
        <taxon>Rhabditina</taxon>
        <taxon>Rhabditomorpha</taxon>
        <taxon>Rhabditoidea</taxon>
        <taxon>Rhabditidae</taxon>
        <taxon>Peloderinae</taxon>
        <taxon>Caenorhabditis</taxon>
    </lineage>
</organism>
<protein>
    <submittedName>
        <fullName evidence="1">Uncharacterized protein</fullName>
    </submittedName>
</protein>
<accession>A0A8S1EY25</accession>
<proteinExistence type="predicted"/>